<dbReference type="InterPro" id="IPR022712">
    <property type="entry name" value="Beta_Casp"/>
</dbReference>
<evidence type="ECO:0000256" key="1">
    <source>
        <dbReference type="ARBA" id="ARBA00022801"/>
    </source>
</evidence>
<dbReference type="InterPro" id="IPR050698">
    <property type="entry name" value="MBL"/>
</dbReference>
<dbReference type="InterPro" id="IPR011108">
    <property type="entry name" value="RMMBL"/>
</dbReference>
<dbReference type="Gene3D" id="3.40.50.10890">
    <property type="match status" value="1"/>
</dbReference>
<dbReference type="PANTHER" id="PTHR11203:SF37">
    <property type="entry name" value="INTEGRATOR COMPLEX SUBUNIT 11"/>
    <property type="match status" value="1"/>
</dbReference>
<proteinExistence type="predicted"/>
<organism evidence="4 5">
    <name type="scientific">Pendulispora brunnea</name>
    <dbReference type="NCBI Taxonomy" id="2905690"/>
    <lineage>
        <taxon>Bacteria</taxon>
        <taxon>Pseudomonadati</taxon>
        <taxon>Myxococcota</taxon>
        <taxon>Myxococcia</taxon>
        <taxon>Myxococcales</taxon>
        <taxon>Sorangiineae</taxon>
        <taxon>Pendulisporaceae</taxon>
        <taxon>Pendulispora</taxon>
    </lineage>
</organism>
<dbReference type="SUPFAM" id="SSF56281">
    <property type="entry name" value="Metallo-hydrolase/oxidoreductase"/>
    <property type="match status" value="1"/>
</dbReference>
<feature type="domain" description="Beta-Casp" evidence="3">
    <location>
        <begin position="255"/>
        <end position="380"/>
    </location>
</feature>
<evidence type="ECO:0000259" key="3">
    <source>
        <dbReference type="SMART" id="SM01027"/>
    </source>
</evidence>
<keyword evidence="1" id="KW-0378">Hydrolase</keyword>
<dbReference type="RefSeq" id="WP_394842377.1">
    <property type="nucleotide sequence ID" value="NZ_CP089982.1"/>
</dbReference>
<dbReference type="Pfam" id="PF10996">
    <property type="entry name" value="Beta-Casp"/>
    <property type="match status" value="1"/>
</dbReference>
<feature type="domain" description="Metallo-beta-lactamase" evidence="2">
    <location>
        <begin position="13"/>
        <end position="224"/>
    </location>
</feature>
<reference evidence="4 5" key="1">
    <citation type="submission" date="2021-12" db="EMBL/GenBank/DDBJ databases">
        <title>Discovery of the Pendulisporaceae a myxobacterial family with distinct sporulation behavior and unique specialized metabolism.</title>
        <authorList>
            <person name="Garcia R."/>
            <person name="Popoff A."/>
            <person name="Bader C.D."/>
            <person name="Loehr J."/>
            <person name="Walesch S."/>
            <person name="Walt C."/>
            <person name="Boldt J."/>
            <person name="Bunk B."/>
            <person name="Haeckl F.J.F.P.J."/>
            <person name="Gunesch A.P."/>
            <person name="Birkelbach J."/>
            <person name="Nuebel U."/>
            <person name="Pietschmann T."/>
            <person name="Bach T."/>
            <person name="Mueller R."/>
        </authorList>
    </citation>
    <scope>NUCLEOTIDE SEQUENCE [LARGE SCALE GENOMIC DNA]</scope>
    <source>
        <strain evidence="4 5">MSr12523</strain>
    </source>
</reference>
<dbReference type="CDD" id="cd16295">
    <property type="entry name" value="TTHA0252-CPSF-like_MBL-fold"/>
    <property type="match status" value="1"/>
</dbReference>
<dbReference type="SMART" id="SM01027">
    <property type="entry name" value="Beta-Casp"/>
    <property type="match status" value="1"/>
</dbReference>
<sequence>MEIECLGAAQTVTGSKHILRTQHATILLDCGLFQGRRRESIDLNHRLGVDPRELDAVILSHAHMDHSGALPLLVKHGYEGPIYTTPATRDLCAAMLLDSAMIQEADARYINKVIERDGAKMDPVVPLYTENDAVQALGYFIGVPYHRRQRIAPGIDLEFFDAGHVLGSALVVLDVDDDGTRKRFLFTGDLGRRHMPILRDPEIPMGASVLMMESTYGDRVHPPIEEMDDALGTIIERTIARRGKVVIPSFALERAQELLFTMKRLRQKGRIARVPVYVDSPLTVKVTDVFKLHPECFDSEALALIGGADSPFDFEGLRYVSDKEDSKALDASSEPCVVISASGMCEGGRVLHHLKATVESERNVIVIVGFQAQHTLGRRIVERRPRVRIFGVERDLRAEVAVLNGFSAHADKRDLLGFAESVRDRGSLGNVVLVHGEPVAQRALADALGRRGFSKVHIPAAGDRRTF</sequence>
<dbReference type="PANTHER" id="PTHR11203">
    <property type="entry name" value="CLEAVAGE AND POLYADENYLATION SPECIFICITY FACTOR FAMILY MEMBER"/>
    <property type="match status" value="1"/>
</dbReference>
<name>A0ABZ2JZ42_9BACT</name>
<evidence type="ECO:0000313" key="5">
    <source>
        <dbReference type="Proteomes" id="UP001379533"/>
    </source>
</evidence>
<accession>A0ABZ2JZ42</accession>
<evidence type="ECO:0000259" key="2">
    <source>
        <dbReference type="SMART" id="SM00849"/>
    </source>
</evidence>
<keyword evidence="5" id="KW-1185">Reference proteome</keyword>
<dbReference type="Proteomes" id="UP001379533">
    <property type="component" value="Chromosome"/>
</dbReference>
<dbReference type="SMART" id="SM00849">
    <property type="entry name" value="Lactamase_B"/>
    <property type="match status" value="1"/>
</dbReference>
<dbReference type="Pfam" id="PF00753">
    <property type="entry name" value="Lactamase_B"/>
    <property type="match status" value="1"/>
</dbReference>
<dbReference type="Pfam" id="PF07521">
    <property type="entry name" value="RMMBL"/>
    <property type="match status" value="1"/>
</dbReference>
<evidence type="ECO:0000313" key="4">
    <source>
        <dbReference type="EMBL" id="WXA91757.1"/>
    </source>
</evidence>
<dbReference type="Gene3D" id="3.60.15.10">
    <property type="entry name" value="Ribonuclease Z/Hydroxyacylglutathione hydrolase-like"/>
    <property type="match status" value="1"/>
</dbReference>
<dbReference type="InterPro" id="IPR001279">
    <property type="entry name" value="Metallo-B-lactamas"/>
</dbReference>
<protein>
    <submittedName>
        <fullName evidence="4">MBL fold metallo-hydrolase</fullName>
    </submittedName>
</protein>
<dbReference type="InterPro" id="IPR036866">
    <property type="entry name" value="RibonucZ/Hydroxyglut_hydro"/>
</dbReference>
<gene>
    <name evidence="4" type="ORF">LZC95_35565</name>
</gene>
<dbReference type="EMBL" id="CP089982">
    <property type="protein sequence ID" value="WXA91757.1"/>
    <property type="molecule type" value="Genomic_DNA"/>
</dbReference>